<evidence type="ECO:0000313" key="2">
    <source>
        <dbReference type="Proteomes" id="UP001470230"/>
    </source>
</evidence>
<dbReference type="EMBL" id="JAPFFF010000061">
    <property type="protein sequence ID" value="KAK8837183.1"/>
    <property type="molecule type" value="Genomic_DNA"/>
</dbReference>
<reference evidence="1 2" key="1">
    <citation type="submission" date="2024-04" db="EMBL/GenBank/DDBJ databases">
        <title>Tritrichomonas musculus Genome.</title>
        <authorList>
            <person name="Alves-Ferreira E."/>
            <person name="Grigg M."/>
            <person name="Lorenzi H."/>
            <person name="Galac M."/>
        </authorList>
    </citation>
    <scope>NUCLEOTIDE SEQUENCE [LARGE SCALE GENOMIC DNA]</scope>
    <source>
        <strain evidence="1 2">EAF2021</strain>
    </source>
</reference>
<accession>A0ABR2GU50</accession>
<organism evidence="1 2">
    <name type="scientific">Tritrichomonas musculus</name>
    <dbReference type="NCBI Taxonomy" id="1915356"/>
    <lineage>
        <taxon>Eukaryota</taxon>
        <taxon>Metamonada</taxon>
        <taxon>Parabasalia</taxon>
        <taxon>Tritrichomonadida</taxon>
        <taxon>Tritrichomonadidae</taxon>
        <taxon>Tritrichomonas</taxon>
    </lineage>
</organism>
<sequence>IVDNDDVETFLHNIYIRSFDKNVLSAKLTREFVYKYVEHVMTNKTYIPTDLVNESTLNEKRKGYVLKTDIPE</sequence>
<feature type="non-terminal residue" evidence="1">
    <location>
        <position position="1"/>
    </location>
</feature>
<proteinExistence type="predicted"/>
<feature type="non-terminal residue" evidence="1">
    <location>
        <position position="72"/>
    </location>
</feature>
<evidence type="ECO:0000313" key="1">
    <source>
        <dbReference type="EMBL" id="KAK8837183.1"/>
    </source>
</evidence>
<name>A0ABR2GU50_9EUKA</name>
<comment type="caution">
    <text evidence="1">The sequence shown here is derived from an EMBL/GenBank/DDBJ whole genome shotgun (WGS) entry which is preliminary data.</text>
</comment>
<protein>
    <submittedName>
        <fullName evidence="1">Uncharacterized protein</fullName>
    </submittedName>
</protein>
<gene>
    <name evidence="1" type="ORF">M9Y10_036912</name>
</gene>
<dbReference type="Proteomes" id="UP001470230">
    <property type="component" value="Unassembled WGS sequence"/>
</dbReference>
<keyword evidence="2" id="KW-1185">Reference proteome</keyword>